<reference evidence="1" key="2">
    <citation type="journal article" date="2015" name="Fish Shellfish Immunol.">
        <title>Early steps in the European eel (Anguilla anguilla)-Vibrio vulnificus interaction in the gills: Role of the RtxA13 toxin.</title>
        <authorList>
            <person name="Callol A."/>
            <person name="Pajuelo D."/>
            <person name="Ebbesson L."/>
            <person name="Teles M."/>
            <person name="MacKenzie S."/>
            <person name="Amaro C."/>
        </authorList>
    </citation>
    <scope>NUCLEOTIDE SEQUENCE</scope>
</reference>
<dbReference type="EMBL" id="GBXM01072622">
    <property type="protein sequence ID" value="JAH35955.1"/>
    <property type="molecule type" value="Transcribed_RNA"/>
</dbReference>
<protein>
    <submittedName>
        <fullName evidence="1">Uncharacterized protein</fullName>
    </submittedName>
</protein>
<accession>A0A0E9S5M3</accession>
<name>A0A0E9S5M3_ANGAN</name>
<proteinExistence type="predicted"/>
<reference evidence="1" key="1">
    <citation type="submission" date="2014-11" db="EMBL/GenBank/DDBJ databases">
        <authorList>
            <person name="Amaro Gonzalez C."/>
        </authorList>
    </citation>
    <scope>NUCLEOTIDE SEQUENCE</scope>
</reference>
<sequence length="38" mass="4139">MLKVTPKIGARRSLFASVLEGTHGNTQINDAISSCFFK</sequence>
<evidence type="ECO:0000313" key="1">
    <source>
        <dbReference type="EMBL" id="JAH35955.1"/>
    </source>
</evidence>
<dbReference type="AlphaFoldDB" id="A0A0E9S5M3"/>
<organism evidence="1">
    <name type="scientific">Anguilla anguilla</name>
    <name type="common">European freshwater eel</name>
    <name type="synonym">Muraena anguilla</name>
    <dbReference type="NCBI Taxonomy" id="7936"/>
    <lineage>
        <taxon>Eukaryota</taxon>
        <taxon>Metazoa</taxon>
        <taxon>Chordata</taxon>
        <taxon>Craniata</taxon>
        <taxon>Vertebrata</taxon>
        <taxon>Euteleostomi</taxon>
        <taxon>Actinopterygii</taxon>
        <taxon>Neopterygii</taxon>
        <taxon>Teleostei</taxon>
        <taxon>Anguilliformes</taxon>
        <taxon>Anguillidae</taxon>
        <taxon>Anguilla</taxon>
    </lineage>
</organism>